<keyword evidence="3" id="KW-1185">Reference proteome</keyword>
<dbReference type="PANTHER" id="PTHR38600">
    <property type="entry name" value="TRANSCRIPTIONAL REGULATORY PROTEIN"/>
    <property type="match status" value="1"/>
</dbReference>
<protein>
    <submittedName>
        <fullName evidence="2">Transcriptional regulator, ArsR family</fullName>
    </submittedName>
</protein>
<dbReference type="SMART" id="SM00418">
    <property type="entry name" value="HTH_ARSR"/>
    <property type="match status" value="1"/>
</dbReference>
<dbReference type="Gene3D" id="1.10.10.10">
    <property type="entry name" value="Winged helix-like DNA-binding domain superfamily/Winged helix DNA-binding domain"/>
    <property type="match status" value="1"/>
</dbReference>
<dbReference type="InterPro" id="IPR036390">
    <property type="entry name" value="WH_DNA-bd_sf"/>
</dbReference>
<accession>Q9YFE8</accession>
<dbReference type="STRING" id="272557.APE_0293"/>
<dbReference type="CDD" id="cd00090">
    <property type="entry name" value="HTH_ARSR"/>
    <property type="match status" value="1"/>
</dbReference>
<dbReference type="eggNOG" id="arCOG00731">
    <property type="taxonomic scope" value="Archaea"/>
</dbReference>
<dbReference type="RefSeq" id="WP_010865643.1">
    <property type="nucleotide sequence ID" value="NC_000854.2"/>
</dbReference>
<dbReference type="Pfam" id="PF01022">
    <property type="entry name" value="HTH_5"/>
    <property type="match status" value="1"/>
</dbReference>
<sequence length="101" mass="11447">MPSGVDGVGLLVRWLIEGSRGGVTRARILMLLRERPRNAHQLSQELGLNYRTVLHHLEVLARHGLIARLYEGYGAPYALTNLAERHWSVIEDSIRRVGVRL</sequence>
<dbReference type="SUPFAM" id="SSF46785">
    <property type="entry name" value="Winged helix' DNA-binding domain"/>
    <property type="match status" value="1"/>
</dbReference>
<feature type="domain" description="HTH arsR-type" evidence="1">
    <location>
        <begin position="20"/>
        <end position="91"/>
    </location>
</feature>
<gene>
    <name evidence="2" type="ordered locus">APE_0293</name>
</gene>
<dbReference type="SMR" id="Q9YFE8"/>
<dbReference type="Proteomes" id="UP000002518">
    <property type="component" value="Chromosome"/>
</dbReference>
<name>Q9YFE8_AERPE</name>
<evidence type="ECO:0000313" key="2">
    <source>
        <dbReference type="EMBL" id="BAA79248.1"/>
    </source>
</evidence>
<dbReference type="PANTHER" id="PTHR38600:SF1">
    <property type="entry name" value="TRANSCRIPTIONAL REGULATORY PROTEIN"/>
    <property type="match status" value="1"/>
</dbReference>
<dbReference type="GO" id="GO:0003700">
    <property type="term" value="F:DNA-binding transcription factor activity"/>
    <property type="evidence" value="ECO:0007669"/>
    <property type="project" value="InterPro"/>
</dbReference>
<dbReference type="InterPro" id="IPR001845">
    <property type="entry name" value="HTH_ArsR_DNA-bd_dom"/>
</dbReference>
<proteinExistence type="predicted"/>
<dbReference type="InterPro" id="IPR011991">
    <property type="entry name" value="ArsR-like_HTH"/>
</dbReference>
<organism evidence="2 3">
    <name type="scientific">Aeropyrum pernix (strain ATCC 700893 / DSM 11879 / JCM 9820 / NBRC 100138 / K1)</name>
    <dbReference type="NCBI Taxonomy" id="272557"/>
    <lineage>
        <taxon>Archaea</taxon>
        <taxon>Thermoproteota</taxon>
        <taxon>Thermoprotei</taxon>
        <taxon>Desulfurococcales</taxon>
        <taxon>Desulfurococcaceae</taxon>
        <taxon>Aeropyrum</taxon>
    </lineage>
</organism>
<evidence type="ECO:0000313" key="3">
    <source>
        <dbReference type="Proteomes" id="UP000002518"/>
    </source>
</evidence>
<dbReference type="PIR" id="D72719">
    <property type="entry name" value="D72719"/>
</dbReference>
<dbReference type="KEGG" id="ape:APE_0293"/>
<dbReference type="AlphaFoldDB" id="Q9YFE8"/>
<dbReference type="GeneID" id="1444519"/>
<dbReference type="InterPro" id="IPR036388">
    <property type="entry name" value="WH-like_DNA-bd_sf"/>
</dbReference>
<evidence type="ECO:0000259" key="1">
    <source>
        <dbReference type="SMART" id="SM00418"/>
    </source>
</evidence>
<dbReference type="EnsemblBacteria" id="BAA79248">
    <property type="protein sequence ID" value="BAA79248"/>
    <property type="gene ID" value="APE_0293"/>
</dbReference>
<reference evidence="2 3" key="1">
    <citation type="journal article" date="1999" name="DNA Res.">
        <title>Complete genome sequence of an aerobic hyper-thermophilic crenarchaeon, Aeropyrum pernix K1.</title>
        <authorList>
            <person name="Kawarabayasi Y."/>
            <person name="Hino Y."/>
            <person name="Horikawa H."/>
            <person name="Yamazaki S."/>
            <person name="Haikawa Y."/>
            <person name="Jin-no K."/>
            <person name="Takahashi M."/>
            <person name="Sekine M."/>
            <person name="Baba S."/>
            <person name="Ankai A."/>
            <person name="Kosugi H."/>
            <person name="Hosoyama A."/>
            <person name="Fukui S."/>
            <person name="Nagai Y."/>
            <person name="Nishijima K."/>
            <person name="Nakazawa H."/>
            <person name="Takamiya M."/>
            <person name="Masuda S."/>
            <person name="Funahashi T."/>
            <person name="Tanaka T."/>
            <person name="Kudoh Y."/>
            <person name="Yamazaki J."/>
            <person name="Kushida N."/>
            <person name="Oguchi A."/>
            <person name="Aoki K."/>
            <person name="Kubota K."/>
            <person name="Nakamura Y."/>
            <person name="Nomura N."/>
            <person name="Sako Y."/>
            <person name="Kikuchi H."/>
        </authorList>
    </citation>
    <scope>NUCLEOTIDE SEQUENCE [LARGE SCALE GENOMIC DNA]</scope>
    <source>
        <strain evidence="3">ATCC 700893 / DSM 11879 / JCM 9820 / NBRC 100138 / K1</strain>
    </source>
</reference>
<dbReference type="EMBL" id="BA000002">
    <property type="protein sequence ID" value="BAA79248.1"/>
    <property type="molecule type" value="Genomic_DNA"/>
</dbReference>